<keyword evidence="1" id="KW-0472">Membrane</keyword>
<dbReference type="EMBL" id="AZBU02000007">
    <property type="protein sequence ID" value="TKR70098.1"/>
    <property type="molecule type" value="Genomic_DNA"/>
</dbReference>
<organism evidence="2 3">
    <name type="scientific">Steinernema carpocapsae</name>
    <name type="common">Entomopathogenic nematode</name>
    <dbReference type="NCBI Taxonomy" id="34508"/>
    <lineage>
        <taxon>Eukaryota</taxon>
        <taxon>Metazoa</taxon>
        <taxon>Ecdysozoa</taxon>
        <taxon>Nematoda</taxon>
        <taxon>Chromadorea</taxon>
        <taxon>Rhabditida</taxon>
        <taxon>Tylenchina</taxon>
        <taxon>Panagrolaimomorpha</taxon>
        <taxon>Strongyloidoidea</taxon>
        <taxon>Steinernematidae</taxon>
        <taxon>Steinernema</taxon>
    </lineage>
</organism>
<protein>
    <submittedName>
        <fullName evidence="2">Uncharacterized protein</fullName>
    </submittedName>
</protein>
<feature type="transmembrane region" description="Helical" evidence="1">
    <location>
        <begin position="59"/>
        <end position="78"/>
    </location>
</feature>
<evidence type="ECO:0000256" key="1">
    <source>
        <dbReference type="SAM" id="Phobius"/>
    </source>
</evidence>
<keyword evidence="1" id="KW-1133">Transmembrane helix</keyword>
<gene>
    <name evidence="2" type="ORF">L596_022165</name>
</gene>
<sequence>MACVATRQRQGFEYLRRQVRRHRLYGEGLSSGSRIVSKTSATHAGIEGRRSNFASVSVIFGRCLWIFKLFAVFASVLGCL</sequence>
<proteinExistence type="predicted"/>
<keyword evidence="1" id="KW-0812">Transmembrane</keyword>
<keyword evidence="3" id="KW-1185">Reference proteome</keyword>
<comment type="caution">
    <text evidence="2">The sequence shown here is derived from an EMBL/GenBank/DDBJ whole genome shotgun (WGS) entry which is preliminary data.</text>
</comment>
<name>A0A4U5MKY1_STECR</name>
<accession>A0A4U5MKY1</accession>
<evidence type="ECO:0000313" key="3">
    <source>
        <dbReference type="Proteomes" id="UP000298663"/>
    </source>
</evidence>
<reference evidence="2 3" key="2">
    <citation type="journal article" date="2019" name="G3 (Bethesda)">
        <title>Hybrid Assembly of the Genome of the Entomopathogenic Nematode Steinernema carpocapsae Identifies the X-Chromosome.</title>
        <authorList>
            <person name="Serra L."/>
            <person name="Macchietto M."/>
            <person name="Macias-Munoz A."/>
            <person name="McGill C.J."/>
            <person name="Rodriguez I.M."/>
            <person name="Rodriguez B."/>
            <person name="Murad R."/>
            <person name="Mortazavi A."/>
        </authorList>
    </citation>
    <scope>NUCLEOTIDE SEQUENCE [LARGE SCALE GENOMIC DNA]</scope>
    <source>
        <strain evidence="2 3">ALL</strain>
    </source>
</reference>
<reference evidence="2 3" key="1">
    <citation type="journal article" date="2015" name="Genome Biol.">
        <title>Comparative genomics of Steinernema reveals deeply conserved gene regulatory networks.</title>
        <authorList>
            <person name="Dillman A.R."/>
            <person name="Macchietto M."/>
            <person name="Porter C.F."/>
            <person name="Rogers A."/>
            <person name="Williams B."/>
            <person name="Antoshechkin I."/>
            <person name="Lee M.M."/>
            <person name="Goodwin Z."/>
            <person name="Lu X."/>
            <person name="Lewis E.E."/>
            <person name="Goodrich-Blair H."/>
            <person name="Stock S.P."/>
            <person name="Adams B.J."/>
            <person name="Sternberg P.W."/>
            <person name="Mortazavi A."/>
        </authorList>
    </citation>
    <scope>NUCLEOTIDE SEQUENCE [LARGE SCALE GENOMIC DNA]</scope>
    <source>
        <strain evidence="2 3">ALL</strain>
    </source>
</reference>
<evidence type="ECO:0000313" key="2">
    <source>
        <dbReference type="EMBL" id="TKR70098.1"/>
    </source>
</evidence>
<dbReference type="AlphaFoldDB" id="A0A4U5MKY1"/>
<dbReference type="Proteomes" id="UP000298663">
    <property type="component" value="Unassembled WGS sequence"/>
</dbReference>